<evidence type="ECO:0000313" key="10">
    <source>
        <dbReference type="WBParaSite" id="TMUE_3000013272.1"/>
    </source>
</evidence>
<feature type="region of interest" description="Disordered" evidence="7">
    <location>
        <begin position="231"/>
        <end position="253"/>
    </location>
</feature>
<dbReference type="GO" id="GO:0005681">
    <property type="term" value="C:spliceosomal complex"/>
    <property type="evidence" value="ECO:0007669"/>
    <property type="project" value="TreeGrafter"/>
</dbReference>
<dbReference type="SUPFAM" id="SSF46565">
    <property type="entry name" value="Chaperone J-domain"/>
    <property type="match status" value="1"/>
</dbReference>
<dbReference type="STRING" id="70415.A0A5S6R284"/>
<feature type="coiled-coil region" evidence="6">
    <location>
        <begin position="60"/>
        <end position="133"/>
    </location>
</feature>
<dbReference type="PANTHER" id="PTHR44313:SF1">
    <property type="entry name" value="DNAJ HOMOLOG SUBFAMILY C MEMBER 17"/>
    <property type="match status" value="1"/>
</dbReference>
<accession>A0A5S6R284</accession>
<dbReference type="SMART" id="SM00271">
    <property type="entry name" value="DnaJ"/>
    <property type="match status" value="1"/>
</dbReference>
<organism evidence="9 10">
    <name type="scientific">Trichuris muris</name>
    <name type="common">Mouse whipworm</name>
    <dbReference type="NCBI Taxonomy" id="70415"/>
    <lineage>
        <taxon>Eukaryota</taxon>
        <taxon>Metazoa</taxon>
        <taxon>Ecdysozoa</taxon>
        <taxon>Nematoda</taxon>
        <taxon>Enoplea</taxon>
        <taxon>Dorylaimia</taxon>
        <taxon>Trichinellida</taxon>
        <taxon>Trichuridae</taxon>
        <taxon>Trichuris</taxon>
    </lineage>
</organism>
<keyword evidence="5" id="KW-0539">Nucleus</keyword>
<dbReference type="InterPro" id="IPR036869">
    <property type="entry name" value="J_dom_sf"/>
</dbReference>
<dbReference type="SUPFAM" id="SSF54928">
    <property type="entry name" value="RNA-binding domain, RBD"/>
    <property type="match status" value="1"/>
</dbReference>
<dbReference type="CDD" id="cd06257">
    <property type="entry name" value="DnaJ"/>
    <property type="match status" value="1"/>
</dbReference>
<feature type="domain" description="J" evidence="8">
    <location>
        <begin position="5"/>
        <end position="71"/>
    </location>
</feature>
<comment type="subcellular location">
    <subcellularLocation>
        <location evidence="2">Cytoplasm</location>
    </subcellularLocation>
    <subcellularLocation>
        <location evidence="1">Nucleus</location>
    </subcellularLocation>
</comment>
<evidence type="ECO:0000256" key="5">
    <source>
        <dbReference type="ARBA" id="ARBA00023242"/>
    </source>
</evidence>
<dbReference type="Pfam" id="PF00226">
    <property type="entry name" value="DnaJ"/>
    <property type="match status" value="1"/>
</dbReference>
<feature type="compositionally biased region" description="Polar residues" evidence="7">
    <location>
        <begin position="242"/>
        <end position="252"/>
    </location>
</feature>
<dbReference type="AlphaFoldDB" id="A0A5S6R284"/>
<evidence type="ECO:0000256" key="6">
    <source>
        <dbReference type="SAM" id="Coils"/>
    </source>
</evidence>
<keyword evidence="9" id="KW-1185">Reference proteome</keyword>
<evidence type="ECO:0000256" key="4">
    <source>
        <dbReference type="ARBA" id="ARBA00023186"/>
    </source>
</evidence>
<evidence type="ECO:0000256" key="1">
    <source>
        <dbReference type="ARBA" id="ARBA00004123"/>
    </source>
</evidence>
<proteinExistence type="predicted"/>
<evidence type="ECO:0000313" key="9">
    <source>
        <dbReference type="Proteomes" id="UP000046395"/>
    </source>
</evidence>
<dbReference type="InterPro" id="IPR035979">
    <property type="entry name" value="RBD_domain_sf"/>
</dbReference>
<dbReference type="GO" id="GO:0000390">
    <property type="term" value="P:spliceosomal complex disassembly"/>
    <property type="evidence" value="ECO:0007669"/>
    <property type="project" value="TreeGrafter"/>
</dbReference>
<dbReference type="InterPro" id="IPR000504">
    <property type="entry name" value="RRM_dom"/>
</dbReference>
<dbReference type="GO" id="GO:0003723">
    <property type="term" value="F:RNA binding"/>
    <property type="evidence" value="ECO:0007669"/>
    <property type="project" value="InterPro"/>
</dbReference>
<dbReference type="Gene3D" id="3.30.70.330">
    <property type="match status" value="1"/>
</dbReference>
<dbReference type="PROSITE" id="PS50076">
    <property type="entry name" value="DNAJ_2"/>
    <property type="match status" value="1"/>
</dbReference>
<dbReference type="InterPro" id="IPR052094">
    <property type="entry name" value="Pre-mRNA-splicing_ERAD"/>
</dbReference>
<evidence type="ECO:0000256" key="2">
    <source>
        <dbReference type="ARBA" id="ARBA00004496"/>
    </source>
</evidence>
<protein>
    <submittedName>
        <fullName evidence="10">J domain-containing protein</fullName>
    </submittedName>
</protein>
<keyword evidence="6" id="KW-0175">Coiled coil</keyword>
<name>A0A5S6R284_TRIMR</name>
<reference evidence="10" key="1">
    <citation type="submission" date="2019-12" db="UniProtKB">
        <authorList>
            <consortium name="WormBaseParasite"/>
        </authorList>
    </citation>
    <scope>IDENTIFICATION</scope>
</reference>
<dbReference type="Proteomes" id="UP000046395">
    <property type="component" value="Unassembled WGS sequence"/>
</dbReference>
<dbReference type="Pfam" id="PF00076">
    <property type="entry name" value="RRM_1"/>
    <property type="match status" value="1"/>
</dbReference>
<dbReference type="Gene3D" id="1.10.287.110">
    <property type="entry name" value="DnaJ domain"/>
    <property type="match status" value="1"/>
</dbReference>
<dbReference type="InterPro" id="IPR012677">
    <property type="entry name" value="Nucleotide-bd_a/b_plait_sf"/>
</dbReference>
<evidence type="ECO:0000256" key="3">
    <source>
        <dbReference type="ARBA" id="ARBA00022490"/>
    </source>
</evidence>
<evidence type="ECO:0000259" key="8">
    <source>
        <dbReference type="PROSITE" id="PS50076"/>
    </source>
</evidence>
<dbReference type="PRINTS" id="PR00625">
    <property type="entry name" value="JDOMAIN"/>
</dbReference>
<dbReference type="GO" id="GO:0005737">
    <property type="term" value="C:cytoplasm"/>
    <property type="evidence" value="ECO:0007669"/>
    <property type="project" value="UniProtKB-SubCell"/>
</dbReference>
<dbReference type="InterPro" id="IPR001623">
    <property type="entry name" value="DnaJ_domain"/>
</dbReference>
<keyword evidence="3" id="KW-0963">Cytoplasm</keyword>
<sequence>MLDFDPYELLELTDDCTEQEVVKAYRKKALKWHPDKNADQKLFAQEMFLKVARALEILGDKGAREAYDRLRRAKKAAEERYRHLDAKRRKLKEELEAREAKVQTERQDEVSAAKRFAAEIERLRAEGSKLLQRERENIEKQVKEEVRGQPKQVSSLANVVKVQWDATAANVNEDYLRFTFEQFGEILTVLPGSAKKGTAVIEFRDVPSASAAKSAADVRRIPFTVELVGANDSKVPRKQQREPMQSTSQSPVQMHLEFEASILARMREAEEQKKSLHLSKDND</sequence>
<dbReference type="PANTHER" id="PTHR44313">
    <property type="entry name" value="DNAJ HOMOLOG SUBFAMILY C MEMBER 17"/>
    <property type="match status" value="1"/>
</dbReference>
<evidence type="ECO:0000256" key="7">
    <source>
        <dbReference type="SAM" id="MobiDB-lite"/>
    </source>
</evidence>
<keyword evidence="4" id="KW-0143">Chaperone</keyword>
<dbReference type="WBParaSite" id="TMUE_3000013272.1">
    <property type="protein sequence ID" value="TMUE_3000013272.1"/>
    <property type="gene ID" value="WBGene00293408"/>
</dbReference>